<dbReference type="AlphaFoldDB" id="A0A7H9CHA7"/>
<name>A0A7H9CHA7_9BACT</name>
<dbReference type="Gene3D" id="3.40.190.10">
    <property type="entry name" value="Periplasmic binding protein-like II"/>
    <property type="match status" value="2"/>
</dbReference>
<sequence>MKKFLLCALLSSSLALAENIVVGATPVPHAEILEAITPELKAQGYDLVIKEFNDYVLPNKALDEKDLDANFMQHEPYLREFNANNGTKINAVASVHLEPMGAYSTKIKNINELANGAKIAIPNDPTNESRALDVLASAGLIKLNENVKLRTPIDIIDNPKKLVFVELEGATLPRALSEVDLAVINSNFALNANLNPLNDALIIENAQNNPYSNILAVRAGDENTAKTTALKNAITSQKAKDFIKQKYQGAVIPSF</sequence>
<organism evidence="8 9">
    <name type="scientific">Candidatus Campylobacter infans</name>
    <dbReference type="NCBI Taxonomy" id="2561898"/>
    <lineage>
        <taxon>Bacteria</taxon>
        <taxon>Pseudomonadati</taxon>
        <taxon>Campylobacterota</taxon>
        <taxon>Epsilonproteobacteria</taxon>
        <taxon>Campylobacterales</taxon>
        <taxon>Campylobacteraceae</taxon>
        <taxon>Campylobacter</taxon>
    </lineage>
</organism>
<evidence type="ECO:0000256" key="4">
    <source>
        <dbReference type="ARBA" id="ARBA00023136"/>
    </source>
</evidence>
<evidence type="ECO:0000256" key="5">
    <source>
        <dbReference type="ARBA" id="ARBA00023139"/>
    </source>
</evidence>
<feature type="chain" id="PRO_5029007149" evidence="7">
    <location>
        <begin position="18"/>
        <end position="255"/>
    </location>
</feature>
<comment type="subcellular location">
    <subcellularLocation>
        <location evidence="1">Membrane</location>
        <topology evidence="1">Lipid-anchor</topology>
    </subcellularLocation>
</comment>
<dbReference type="EMBL" id="CP049075">
    <property type="protein sequence ID" value="QLI05490.1"/>
    <property type="molecule type" value="Genomic_DNA"/>
</dbReference>
<accession>A0A7H9CHA7</accession>
<dbReference type="SUPFAM" id="SSF53850">
    <property type="entry name" value="Periplasmic binding protein-like II"/>
    <property type="match status" value="1"/>
</dbReference>
<dbReference type="KEGG" id="cinf:CINF_0985"/>
<dbReference type="GO" id="GO:0016020">
    <property type="term" value="C:membrane"/>
    <property type="evidence" value="ECO:0007669"/>
    <property type="project" value="UniProtKB-SubCell"/>
</dbReference>
<keyword evidence="5" id="KW-0564">Palmitate</keyword>
<reference evidence="8 9" key="1">
    <citation type="submission" date="2020-02" db="EMBL/GenBank/DDBJ databases">
        <title>Complete genome sequence of the novel Campylobacter species Candidatus Campylobacter infans.</title>
        <authorList>
            <person name="Duim B."/>
            <person name="Zomer A."/>
            <person name="van der Graaf L."/>
            <person name="Wagenaar J."/>
        </authorList>
    </citation>
    <scope>NUCLEOTIDE SEQUENCE [LARGE SCALE GENOMIC DNA]</scope>
    <source>
        <strain evidence="8 9">19S00001</strain>
    </source>
</reference>
<keyword evidence="6" id="KW-0449">Lipoprotein</keyword>
<evidence type="ECO:0000313" key="9">
    <source>
        <dbReference type="Proteomes" id="UP000509414"/>
    </source>
</evidence>
<keyword evidence="9" id="KW-1185">Reference proteome</keyword>
<keyword evidence="3 7" id="KW-0732">Signal</keyword>
<dbReference type="Pfam" id="PF03180">
    <property type="entry name" value="Lipoprotein_9"/>
    <property type="match status" value="1"/>
</dbReference>
<feature type="signal peptide" evidence="7">
    <location>
        <begin position="1"/>
        <end position="17"/>
    </location>
</feature>
<keyword evidence="4" id="KW-0472">Membrane</keyword>
<gene>
    <name evidence="8" type="primary">metQ</name>
    <name evidence="8" type="ORF">CINF_0985</name>
</gene>
<evidence type="ECO:0000256" key="2">
    <source>
        <dbReference type="ARBA" id="ARBA00008973"/>
    </source>
</evidence>
<dbReference type="CDD" id="cd13597">
    <property type="entry name" value="PBP2_lipoprotein_Tp32"/>
    <property type="match status" value="1"/>
</dbReference>
<dbReference type="PANTHER" id="PTHR30429">
    <property type="entry name" value="D-METHIONINE-BINDING LIPOPROTEIN METQ"/>
    <property type="match status" value="1"/>
</dbReference>
<evidence type="ECO:0000256" key="3">
    <source>
        <dbReference type="ARBA" id="ARBA00022729"/>
    </source>
</evidence>
<evidence type="ECO:0000313" key="8">
    <source>
        <dbReference type="EMBL" id="QLI05490.1"/>
    </source>
</evidence>
<comment type="similarity">
    <text evidence="2">Belongs to the NlpA lipoprotein family.</text>
</comment>
<evidence type="ECO:0000256" key="1">
    <source>
        <dbReference type="ARBA" id="ARBA00004635"/>
    </source>
</evidence>
<dbReference type="RefSeq" id="WP_178695308.1">
    <property type="nucleotide sequence ID" value="NZ_CP049075.1"/>
</dbReference>
<dbReference type="PANTHER" id="PTHR30429:SF0">
    <property type="entry name" value="METHIONINE-BINDING LIPOPROTEIN METQ"/>
    <property type="match status" value="1"/>
</dbReference>
<dbReference type="InterPro" id="IPR004872">
    <property type="entry name" value="Lipoprotein_NlpA"/>
</dbReference>
<dbReference type="Proteomes" id="UP000509414">
    <property type="component" value="Chromosome"/>
</dbReference>
<protein>
    <submittedName>
        <fullName evidence="8">DL-methionine ABC transporter MetINQ, substrate-binding protein</fullName>
    </submittedName>
</protein>
<proteinExistence type="inferred from homology"/>
<evidence type="ECO:0000256" key="6">
    <source>
        <dbReference type="ARBA" id="ARBA00023288"/>
    </source>
</evidence>
<dbReference type="PIRSF" id="PIRSF002854">
    <property type="entry name" value="MetQ"/>
    <property type="match status" value="1"/>
</dbReference>
<evidence type="ECO:0000256" key="7">
    <source>
        <dbReference type="SAM" id="SignalP"/>
    </source>
</evidence>